<dbReference type="PANTHER" id="PTHR23253">
    <property type="entry name" value="EUKARYOTIC TRANSLATION INITIATION FACTOR 4 GAMMA"/>
    <property type="match status" value="1"/>
</dbReference>
<evidence type="ECO:0000313" key="6">
    <source>
        <dbReference type="EMBL" id="EAN31011.1"/>
    </source>
</evidence>
<dbReference type="SUPFAM" id="SSF48371">
    <property type="entry name" value="ARM repeat"/>
    <property type="match status" value="1"/>
</dbReference>
<proteinExistence type="inferred from homology"/>
<evidence type="ECO:0000256" key="2">
    <source>
        <dbReference type="ARBA" id="ARBA00022540"/>
    </source>
</evidence>
<organism evidence="6 7">
    <name type="scientific">Theileria parva</name>
    <name type="common">East coast fever infection agent</name>
    <dbReference type="NCBI Taxonomy" id="5875"/>
    <lineage>
        <taxon>Eukaryota</taxon>
        <taxon>Sar</taxon>
        <taxon>Alveolata</taxon>
        <taxon>Apicomplexa</taxon>
        <taxon>Aconoidasida</taxon>
        <taxon>Piroplasmida</taxon>
        <taxon>Theileriidae</taxon>
        <taxon>Theileria</taxon>
    </lineage>
</organism>
<dbReference type="GO" id="GO:0003729">
    <property type="term" value="F:mRNA binding"/>
    <property type="evidence" value="ECO:0007669"/>
    <property type="project" value="TreeGrafter"/>
</dbReference>
<dbReference type="Proteomes" id="UP000001949">
    <property type="component" value="Unassembled WGS sequence"/>
</dbReference>
<comment type="caution">
    <text evidence="6">The sequence shown here is derived from an EMBL/GenBank/DDBJ whole genome shotgun (WGS) entry which is preliminary data.</text>
</comment>
<dbReference type="eggNOG" id="KOG0401">
    <property type="taxonomic scope" value="Eukaryota"/>
</dbReference>
<dbReference type="OMA" id="IMHTCIM"/>
<evidence type="ECO:0000256" key="1">
    <source>
        <dbReference type="ARBA" id="ARBA00005775"/>
    </source>
</evidence>
<dbReference type="GO" id="GO:0016281">
    <property type="term" value="C:eukaryotic translation initiation factor 4F complex"/>
    <property type="evidence" value="ECO:0007669"/>
    <property type="project" value="TreeGrafter"/>
</dbReference>
<sequence length="359" mass="41716">MDKIESQTCSDLNFNIPPTVDPDDNSPKIVTYKKETDQPNKNNTNDTSSKPDKWKPLLKNGELESFEITCRKIQGNLNKLTIEKFETLAEKIAIQCESLSNYEELQKIVDIIIDKAVLEPDWSEMYSDLCQILYWRSREYDIGTKKVSFSSALLNKIQREYESTPKNFDFTTFTEDQEVSVKKLKTRTLGTVKMIGELFQRKMLGFKIVNKVVFDLVMNQEPHEHLIECFIQLIYGTGYYIDKNPNLRPVLDLWFGRLKELAQRKEYSKRIKCLIQDVLNLPKAQWHKKVHRENAKSLTDLREKVNSEDILGGSALAAQFGDIVIVGQRYNLHASCTYGDYMKQQEELFKVKKANETSR</sequence>
<reference evidence="6 7" key="1">
    <citation type="journal article" date="2005" name="Science">
        <title>Genome sequence of Theileria parva, a bovine pathogen that transforms lymphocytes.</title>
        <authorList>
            <person name="Gardner M.J."/>
            <person name="Bishop R."/>
            <person name="Shah T."/>
            <person name="de Villiers E.P."/>
            <person name="Carlton J.M."/>
            <person name="Hall N."/>
            <person name="Ren Q."/>
            <person name="Paulsen I.T."/>
            <person name="Pain A."/>
            <person name="Berriman M."/>
            <person name="Wilson R.J.M."/>
            <person name="Sato S."/>
            <person name="Ralph S.A."/>
            <person name="Mann D.J."/>
            <person name="Xiong Z."/>
            <person name="Shallom S.J."/>
            <person name="Weidman J."/>
            <person name="Jiang L."/>
            <person name="Lynn J."/>
            <person name="Weaver B."/>
            <person name="Shoaibi A."/>
            <person name="Domingo A.R."/>
            <person name="Wasawo D."/>
            <person name="Crabtree J."/>
            <person name="Wortman J.R."/>
            <person name="Haas B."/>
            <person name="Angiuoli S.V."/>
            <person name="Creasy T.H."/>
            <person name="Lu C."/>
            <person name="Suh B."/>
            <person name="Silva J.C."/>
            <person name="Utterback T.R."/>
            <person name="Feldblyum T.V."/>
            <person name="Pertea M."/>
            <person name="Allen J."/>
            <person name="Nierman W.C."/>
            <person name="Taracha E.L.N."/>
            <person name="Salzberg S.L."/>
            <person name="White O.R."/>
            <person name="Fitzhugh H.A."/>
            <person name="Morzaria S."/>
            <person name="Venter J.C."/>
            <person name="Fraser C.M."/>
            <person name="Nene V."/>
        </authorList>
    </citation>
    <scope>NUCLEOTIDE SEQUENCE [LARGE SCALE GENOMIC DNA]</scope>
    <source>
        <strain evidence="6 7">Muguga</strain>
    </source>
</reference>
<comment type="similarity">
    <text evidence="1">Belongs to the eukaryotic initiation factor 4G family.</text>
</comment>
<protein>
    <recommendedName>
        <fullName evidence="5">MIF4G domain-containing protein</fullName>
    </recommendedName>
</protein>
<dbReference type="Pfam" id="PF02854">
    <property type="entry name" value="MIF4G"/>
    <property type="match status" value="1"/>
</dbReference>
<dbReference type="PANTHER" id="PTHR23253:SF9">
    <property type="entry name" value="EUKARYOTIC TRANSLATION INITIATION FACTOR 4 GAMMA 2"/>
    <property type="match status" value="1"/>
</dbReference>
<dbReference type="SMART" id="SM00543">
    <property type="entry name" value="MIF4G"/>
    <property type="match status" value="1"/>
</dbReference>
<keyword evidence="2" id="KW-0396">Initiation factor</keyword>
<dbReference type="STRING" id="5875.Q4N075"/>
<feature type="compositionally biased region" description="Polar residues" evidence="4">
    <location>
        <begin position="1"/>
        <end position="13"/>
    </location>
</feature>
<evidence type="ECO:0000313" key="7">
    <source>
        <dbReference type="Proteomes" id="UP000001949"/>
    </source>
</evidence>
<feature type="domain" description="MIF4G" evidence="5">
    <location>
        <begin position="70"/>
        <end position="285"/>
    </location>
</feature>
<dbReference type="RefSeq" id="XP_763294.1">
    <property type="nucleotide sequence ID" value="XM_758201.1"/>
</dbReference>
<accession>Q4N075</accession>
<dbReference type="InParanoid" id="Q4N075"/>
<dbReference type="EMBL" id="AAGK01000005">
    <property type="protein sequence ID" value="EAN31011.1"/>
    <property type="molecule type" value="Genomic_DNA"/>
</dbReference>
<feature type="region of interest" description="Disordered" evidence="4">
    <location>
        <begin position="1"/>
        <end position="55"/>
    </location>
</feature>
<keyword evidence="7" id="KW-1185">Reference proteome</keyword>
<dbReference type="GeneID" id="3500244"/>
<dbReference type="InterPro" id="IPR016024">
    <property type="entry name" value="ARM-type_fold"/>
</dbReference>
<dbReference type="AlphaFoldDB" id="Q4N075"/>
<dbReference type="GO" id="GO:0003743">
    <property type="term" value="F:translation initiation factor activity"/>
    <property type="evidence" value="ECO:0007669"/>
    <property type="project" value="UniProtKB-KW"/>
</dbReference>
<dbReference type="KEGG" id="tpv:TP03_0276"/>
<dbReference type="Gene3D" id="1.25.40.180">
    <property type="match status" value="1"/>
</dbReference>
<dbReference type="VEuPathDB" id="PiroplasmaDB:TpMuguga_03g00276"/>
<evidence type="ECO:0000259" key="5">
    <source>
        <dbReference type="SMART" id="SM00543"/>
    </source>
</evidence>
<name>Q4N075_THEPA</name>
<dbReference type="InterPro" id="IPR003890">
    <property type="entry name" value="MIF4G-like_typ-3"/>
</dbReference>
<keyword evidence="3" id="KW-0648">Protein biosynthesis</keyword>
<evidence type="ECO:0000256" key="4">
    <source>
        <dbReference type="SAM" id="MobiDB-lite"/>
    </source>
</evidence>
<evidence type="ECO:0000256" key="3">
    <source>
        <dbReference type="ARBA" id="ARBA00022917"/>
    </source>
</evidence>
<gene>
    <name evidence="6" type="ordered locus">TP03_0276</name>
</gene>
<feature type="compositionally biased region" description="Polar residues" evidence="4">
    <location>
        <begin position="39"/>
        <end position="48"/>
    </location>
</feature>